<sequence length="248" mass="28176">MYKIIFLFSFVGVCYSSVGFEKYFKVCNRNDEHVNACMKDAVSNGIKTLVNGIEELDIPTIDPFFQKEYTLEYNVGPVETKVNMKNIYATGIKHATVTSASLKANDDAWEIEIHYKTPTVITTGEYDAEGKFSTIRLFGSGDFNCTMSDVSVTYLLKGVPEKKGDETYIRVESFTVTPELGNMVNYLTNNNKESQTMSDLATKFINDHWRTIYKEFLPIVQQNWNEIGVGFASKVFNEVPYEIAFPIK</sequence>
<reference evidence="1 2" key="1">
    <citation type="journal article" date="2021" name="Front. Genet.">
        <title>Chromosome-Level Genome Assembly Reveals Significant Gene Expansion in the Toll and IMD Signaling Pathways of Dendrolimus kikuchii.</title>
        <authorList>
            <person name="Zhou J."/>
            <person name="Wu P."/>
            <person name="Xiong Z."/>
            <person name="Liu N."/>
            <person name="Zhao N."/>
            <person name="Ji M."/>
            <person name="Qiu Y."/>
            <person name="Yang B."/>
        </authorList>
    </citation>
    <scope>NUCLEOTIDE SEQUENCE [LARGE SCALE GENOMIC DNA]</scope>
    <source>
        <strain evidence="1">Ann1</strain>
    </source>
</reference>
<evidence type="ECO:0000313" key="2">
    <source>
        <dbReference type="Proteomes" id="UP000824533"/>
    </source>
</evidence>
<dbReference type="Proteomes" id="UP000824533">
    <property type="component" value="Linkage Group LG03"/>
</dbReference>
<dbReference type="EMBL" id="CM034389">
    <property type="protein sequence ID" value="KAJ0182569.1"/>
    <property type="molecule type" value="Genomic_DNA"/>
</dbReference>
<keyword evidence="2" id="KW-1185">Reference proteome</keyword>
<name>A0ACC1DF27_9NEOP</name>
<proteinExistence type="predicted"/>
<organism evidence="1 2">
    <name type="scientific">Dendrolimus kikuchii</name>
    <dbReference type="NCBI Taxonomy" id="765133"/>
    <lineage>
        <taxon>Eukaryota</taxon>
        <taxon>Metazoa</taxon>
        <taxon>Ecdysozoa</taxon>
        <taxon>Arthropoda</taxon>
        <taxon>Hexapoda</taxon>
        <taxon>Insecta</taxon>
        <taxon>Pterygota</taxon>
        <taxon>Neoptera</taxon>
        <taxon>Endopterygota</taxon>
        <taxon>Lepidoptera</taxon>
        <taxon>Glossata</taxon>
        <taxon>Ditrysia</taxon>
        <taxon>Bombycoidea</taxon>
        <taxon>Lasiocampidae</taxon>
        <taxon>Dendrolimus</taxon>
    </lineage>
</organism>
<protein>
    <submittedName>
        <fullName evidence="1">Uncharacterized protein</fullName>
    </submittedName>
</protein>
<gene>
    <name evidence="1" type="ORF">K1T71_001938</name>
</gene>
<evidence type="ECO:0000313" key="1">
    <source>
        <dbReference type="EMBL" id="KAJ0182569.1"/>
    </source>
</evidence>
<comment type="caution">
    <text evidence="1">The sequence shown here is derived from an EMBL/GenBank/DDBJ whole genome shotgun (WGS) entry which is preliminary data.</text>
</comment>
<accession>A0ACC1DF27</accession>